<name>A0A371H4S8_MUCPR</name>
<dbReference type="Proteomes" id="UP000257109">
    <property type="component" value="Unassembled WGS sequence"/>
</dbReference>
<evidence type="ECO:0000313" key="2">
    <source>
        <dbReference type="Proteomes" id="UP000257109"/>
    </source>
</evidence>
<reference evidence="1" key="1">
    <citation type="submission" date="2018-05" db="EMBL/GenBank/DDBJ databases">
        <title>Draft genome of Mucuna pruriens seed.</title>
        <authorList>
            <person name="Nnadi N.E."/>
            <person name="Vos R."/>
            <person name="Hasami M.H."/>
            <person name="Devisetty U.K."/>
            <person name="Aguiy J.C."/>
        </authorList>
    </citation>
    <scope>NUCLEOTIDE SEQUENCE [LARGE SCALE GENOMIC DNA]</scope>
    <source>
        <strain evidence="1">JCA_2017</strain>
    </source>
</reference>
<gene>
    <name evidence="1" type="ORF">CR513_19390</name>
</gene>
<dbReference type="EMBL" id="QJKJ01003570">
    <property type="protein sequence ID" value="RDX97795.1"/>
    <property type="molecule type" value="Genomic_DNA"/>
</dbReference>
<accession>A0A371H4S8</accession>
<dbReference type="PANTHER" id="PTHR33223">
    <property type="entry name" value="CCHC-TYPE DOMAIN-CONTAINING PROTEIN"/>
    <property type="match status" value="1"/>
</dbReference>
<evidence type="ECO:0000313" key="1">
    <source>
        <dbReference type="EMBL" id="RDX97795.1"/>
    </source>
</evidence>
<keyword evidence="2" id="KW-1185">Reference proteome</keyword>
<feature type="non-terminal residue" evidence="1">
    <location>
        <position position="1"/>
    </location>
</feature>
<proteinExistence type="predicted"/>
<dbReference type="PANTHER" id="PTHR33223:SF8">
    <property type="entry name" value="OS04G0172440 PROTEIN"/>
    <property type="match status" value="1"/>
</dbReference>
<comment type="caution">
    <text evidence="1">The sequence shown here is derived from an EMBL/GenBank/DDBJ whole genome shotgun (WGS) entry which is preliminary data.</text>
</comment>
<dbReference type="AlphaFoldDB" id="A0A371H4S8"/>
<organism evidence="1 2">
    <name type="scientific">Mucuna pruriens</name>
    <name type="common">Velvet bean</name>
    <name type="synonym">Dolichos pruriens</name>
    <dbReference type="NCBI Taxonomy" id="157652"/>
    <lineage>
        <taxon>Eukaryota</taxon>
        <taxon>Viridiplantae</taxon>
        <taxon>Streptophyta</taxon>
        <taxon>Embryophyta</taxon>
        <taxon>Tracheophyta</taxon>
        <taxon>Spermatophyta</taxon>
        <taxon>Magnoliopsida</taxon>
        <taxon>eudicotyledons</taxon>
        <taxon>Gunneridae</taxon>
        <taxon>Pentapetalae</taxon>
        <taxon>rosids</taxon>
        <taxon>fabids</taxon>
        <taxon>Fabales</taxon>
        <taxon>Fabaceae</taxon>
        <taxon>Papilionoideae</taxon>
        <taxon>50 kb inversion clade</taxon>
        <taxon>NPAAA clade</taxon>
        <taxon>indigoferoid/millettioid clade</taxon>
        <taxon>Phaseoleae</taxon>
        <taxon>Mucuna</taxon>
    </lineage>
</organism>
<dbReference type="OrthoDB" id="1432691at2759"/>
<protein>
    <submittedName>
        <fullName evidence="1">Uncharacterized protein</fullName>
    </submittedName>
</protein>
<sequence>MAHKQAPLTEDKWQSLEEWLYAFGLEATNLCLVSDVDLSTDFKTPEFDKYKGSTCPRVHLAMYCRKMVAYIYDDKILVHCFQDSLIGAAFSWYVILE</sequence>